<gene>
    <name evidence="6" type="ORF">L207DRAFT_553677</name>
</gene>
<dbReference type="OrthoDB" id="434972at2759"/>
<accession>A0A2J6RW07</accession>
<name>A0A2J6RW07_HYAVF</name>
<feature type="transmembrane region" description="Helical" evidence="5">
    <location>
        <begin position="201"/>
        <end position="222"/>
    </location>
</feature>
<keyword evidence="4 5" id="KW-0472">Membrane</keyword>
<evidence type="ECO:0000313" key="7">
    <source>
        <dbReference type="Proteomes" id="UP000235786"/>
    </source>
</evidence>
<evidence type="ECO:0000256" key="1">
    <source>
        <dbReference type="ARBA" id="ARBA00004141"/>
    </source>
</evidence>
<reference evidence="6 7" key="1">
    <citation type="submission" date="2016-04" db="EMBL/GenBank/DDBJ databases">
        <title>A degradative enzymes factory behind the ericoid mycorrhizal symbiosis.</title>
        <authorList>
            <consortium name="DOE Joint Genome Institute"/>
            <person name="Martino E."/>
            <person name="Morin E."/>
            <person name="Grelet G."/>
            <person name="Kuo A."/>
            <person name="Kohler A."/>
            <person name="Daghino S."/>
            <person name="Barry K."/>
            <person name="Choi C."/>
            <person name="Cichocki N."/>
            <person name="Clum A."/>
            <person name="Copeland A."/>
            <person name="Hainaut M."/>
            <person name="Haridas S."/>
            <person name="Labutti K."/>
            <person name="Lindquist E."/>
            <person name="Lipzen A."/>
            <person name="Khouja H.-R."/>
            <person name="Murat C."/>
            <person name="Ohm R."/>
            <person name="Olson A."/>
            <person name="Spatafora J."/>
            <person name="Veneault-Fourrey C."/>
            <person name="Henrissat B."/>
            <person name="Grigoriev I."/>
            <person name="Martin F."/>
            <person name="Perotto S."/>
        </authorList>
    </citation>
    <scope>NUCLEOTIDE SEQUENCE [LARGE SCALE GENOMIC DNA]</scope>
    <source>
        <strain evidence="6 7">F</strain>
    </source>
</reference>
<evidence type="ECO:0000256" key="4">
    <source>
        <dbReference type="ARBA" id="ARBA00023136"/>
    </source>
</evidence>
<keyword evidence="7" id="KW-1185">Reference proteome</keyword>
<dbReference type="Pfam" id="PF01040">
    <property type="entry name" value="UbiA"/>
    <property type="match status" value="1"/>
</dbReference>
<evidence type="ECO:0000256" key="3">
    <source>
        <dbReference type="ARBA" id="ARBA00022989"/>
    </source>
</evidence>
<dbReference type="GO" id="GO:0016765">
    <property type="term" value="F:transferase activity, transferring alkyl or aryl (other than methyl) groups"/>
    <property type="evidence" value="ECO:0007669"/>
    <property type="project" value="InterPro"/>
</dbReference>
<evidence type="ECO:0000256" key="2">
    <source>
        <dbReference type="ARBA" id="ARBA00022692"/>
    </source>
</evidence>
<comment type="subcellular location">
    <subcellularLocation>
        <location evidence="1">Membrane</location>
        <topology evidence="1">Multi-pass membrane protein</topology>
    </subcellularLocation>
</comment>
<dbReference type="CDD" id="cd13965">
    <property type="entry name" value="PT_UbiA_3"/>
    <property type="match status" value="1"/>
</dbReference>
<organism evidence="6 7">
    <name type="scientific">Hyaloscypha variabilis (strain UAMH 11265 / GT02V1 / F)</name>
    <name type="common">Meliniomyces variabilis</name>
    <dbReference type="NCBI Taxonomy" id="1149755"/>
    <lineage>
        <taxon>Eukaryota</taxon>
        <taxon>Fungi</taxon>
        <taxon>Dikarya</taxon>
        <taxon>Ascomycota</taxon>
        <taxon>Pezizomycotina</taxon>
        <taxon>Leotiomycetes</taxon>
        <taxon>Helotiales</taxon>
        <taxon>Hyaloscyphaceae</taxon>
        <taxon>Hyaloscypha</taxon>
        <taxon>Hyaloscypha variabilis</taxon>
    </lineage>
</organism>
<sequence length="329" mass="36090">MGIESQFQEETPLLCSSNEQEQKHKSPLYHLKTLYLFSKSNIKCVTIPQTLFALSTALSGPLLTTNPTPSLLSILSRLPILLLWITINLLICDISNQRLPSSITEDSLNKSWRPIPSGRITPESARQLLLTLIPLSLTLSEYLGNAQETLFILLLAWIYNDLGAANSNFHLRNLTNALGIAAFNAGSIIPLTGPSGLNSMGYIWICILTAAICSTISILDMPDIAGDSARGRRTMPIVYGHEIARWGLAVPIVFWSAVCPLFVGVRVVGCVVSLGLGVGLAGHLVGFRTQERDEVSEKLWCVWTMVLYFLPLFAGRQVLGWSWEGLGLL</sequence>
<dbReference type="STRING" id="1149755.A0A2J6RW07"/>
<proteinExistence type="predicted"/>
<dbReference type="InterPro" id="IPR050475">
    <property type="entry name" value="Prenyltransferase_related"/>
</dbReference>
<feature type="transmembrane region" description="Helical" evidence="5">
    <location>
        <begin position="243"/>
        <end position="265"/>
    </location>
</feature>
<evidence type="ECO:0008006" key="8">
    <source>
        <dbReference type="Google" id="ProtNLM"/>
    </source>
</evidence>
<protein>
    <recommendedName>
        <fullName evidence="8">UbiA prenyltransferase</fullName>
    </recommendedName>
</protein>
<evidence type="ECO:0000256" key="5">
    <source>
        <dbReference type="SAM" id="Phobius"/>
    </source>
</evidence>
<dbReference type="PANTHER" id="PTHR42723">
    <property type="entry name" value="CHLOROPHYLL SYNTHASE"/>
    <property type="match status" value="1"/>
</dbReference>
<dbReference type="PANTHER" id="PTHR42723:SF1">
    <property type="entry name" value="CHLOROPHYLL SYNTHASE, CHLOROPLASTIC"/>
    <property type="match status" value="1"/>
</dbReference>
<dbReference type="InterPro" id="IPR044878">
    <property type="entry name" value="UbiA_sf"/>
</dbReference>
<dbReference type="AlphaFoldDB" id="A0A2J6RW07"/>
<keyword evidence="3 5" id="KW-1133">Transmembrane helix</keyword>
<dbReference type="Proteomes" id="UP000235786">
    <property type="component" value="Unassembled WGS sequence"/>
</dbReference>
<feature type="transmembrane region" description="Helical" evidence="5">
    <location>
        <begin position="299"/>
        <end position="319"/>
    </location>
</feature>
<keyword evidence="2 5" id="KW-0812">Transmembrane</keyword>
<dbReference type="Gene3D" id="1.10.357.140">
    <property type="entry name" value="UbiA prenyltransferase"/>
    <property type="match status" value="1"/>
</dbReference>
<dbReference type="InterPro" id="IPR000537">
    <property type="entry name" value="UbiA_prenyltransferase"/>
</dbReference>
<dbReference type="EMBL" id="KZ613943">
    <property type="protein sequence ID" value="PMD42701.1"/>
    <property type="molecule type" value="Genomic_DNA"/>
</dbReference>
<feature type="transmembrane region" description="Helical" evidence="5">
    <location>
        <begin position="271"/>
        <end position="287"/>
    </location>
</feature>
<dbReference type="GO" id="GO:0016020">
    <property type="term" value="C:membrane"/>
    <property type="evidence" value="ECO:0007669"/>
    <property type="project" value="UniProtKB-SubCell"/>
</dbReference>
<evidence type="ECO:0000313" key="6">
    <source>
        <dbReference type="EMBL" id="PMD42701.1"/>
    </source>
</evidence>